<comment type="caution">
    <text evidence="1">The sequence shown here is derived from an EMBL/GenBank/DDBJ whole genome shotgun (WGS) entry which is preliminary data.</text>
</comment>
<evidence type="ECO:0000313" key="2">
    <source>
        <dbReference type="Proteomes" id="UP000663823"/>
    </source>
</evidence>
<feature type="non-terminal residue" evidence="1">
    <location>
        <position position="45"/>
    </location>
</feature>
<evidence type="ECO:0000313" key="1">
    <source>
        <dbReference type="EMBL" id="CAF3907234.1"/>
    </source>
</evidence>
<dbReference type="AlphaFoldDB" id="A0A819I6H7"/>
<dbReference type="Proteomes" id="UP000663823">
    <property type="component" value="Unassembled WGS sequence"/>
</dbReference>
<dbReference type="EMBL" id="CAJOAX010004466">
    <property type="protein sequence ID" value="CAF3907234.1"/>
    <property type="molecule type" value="Genomic_DNA"/>
</dbReference>
<accession>A0A819I6H7</accession>
<protein>
    <submittedName>
        <fullName evidence="1">Uncharacterized protein</fullName>
    </submittedName>
</protein>
<name>A0A819I6H7_9BILA</name>
<gene>
    <name evidence="1" type="ORF">OTI717_LOCUS24103</name>
</gene>
<organism evidence="1 2">
    <name type="scientific">Rotaria sordida</name>
    <dbReference type="NCBI Taxonomy" id="392033"/>
    <lineage>
        <taxon>Eukaryota</taxon>
        <taxon>Metazoa</taxon>
        <taxon>Spiralia</taxon>
        <taxon>Gnathifera</taxon>
        <taxon>Rotifera</taxon>
        <taxon>Eurotatoria</taxon>
        <taxon>Bdelloidea</taxon>
        <taxon>Philodinida</taxon>
        <taxon>Philodinidae</taxon>
        <taxon>Rotaria</taxon>
    </lineage>
</organism>
<reference evidence="1" key="1">
    <citation type="submission" date="2021-02" db="EMBL/GenBank/DDBJ databases">
        <authorList>
            <person name="Nowell W R."/>
        </authorList>
    </citation>
    <scope>NUCLEOTIDE SEQUENCE</scope>
</reference>
<proteinExistence type="predicted"/>
<sequence>MSTAQQVQKLFQSKFIRTKLVEMKGLTHVTVTQSHTKKDGMESST</sequence>